<feature type="region of interest" description="Disordered" evidence="5">
    <location>
        <begin position="422"/>
        <end position="443"/>
    </location>
</feature>
<keyword evidence="4 6" id="KW-0472">Membrane</keyword>
<feature type="transmembrane region" description="Helical" evidence="6">
    <location>
        <begin position="198"/>
        <end position="215"/>
    </location>
</feature>
<keyword evidence="3 6" id="KW-1133">Transmembrane helix</keyword>
<evidence type="ECO:0000313" key="9">
    <source>
        <dbReference type="Proteomes" id="UP000297025"/>
    </source>
</evidence>
<dbReference type="PANTHER" id="PTHR37422:SF13">
    <property type="entry name" value="LIPOPOLYSACCHARIDE BIOSYNTHESIS PROTEIN PA4999-RELATED"/>
    <property type="match status" value="1"/>
</dbReference>
<feature type="transmembrane region" description="Helical" evidence="6">
    <location>
        <begin position="33"/>
        <end position="56"/>
    </location>
</feature>
<sequence>MSTVVSQPSGADAAVPTRPLPAWPLLWLFGPFLLWWALGLSDSMWIPAAGVMAYQLVSRGHVQAPRGFGVWLLLMVWITFATLRVASGGDLIGGLYRLALYYSLTVIFLYVYNARTTLTVRRVTGILTLWFITLVIGGYLGIFFPAAEFTTPMSKVIPGGLLQNPMIHDMVVRPLSQFDDGYNQFEPRPNVPFLYTNNWGNVYSMLLPLVAVYMLEVRGTRRYWYVLALFPISAVPALLTLNRGMFLGIGLTIVYVAVRLALQRHYKAIVGVLGLGLVGLVLYNVLPVAERMNNRLPPEGNSTTTRLSLYEQALALVPGSPIFGYGAPQPPANPFEAPVGTQGYIWMLLVSFGPMAVVLFVAFFLVALSKVFRRHDALGMALSSVLMVGLVEHVYYGLLPHGLAVMLPVAALAFRGEEEIAPPTGQGAVQPIERPSAASSAAL</sequence>
<feature type="transmembrane region" description="Helical" evidence="6">
    <location>
        <begin position="68"/>
        <end position="86"/>
    </location>
</feature>
<feature type="transmembrane region" description="Helical" evidence="6">
    <location>
        <begin position="92"/>
        <end position="112"/>
    </location>
</feature>
<name>A0A4P7UC69_9ACTN</name>
<keyword evidence="2 6" id="KW-0812">Transmembrane</keyword>
<dbReference type="Pfam" id="PF04932">
    <property type="entry name" value="Wzy_C"/>
    <property type="match status" value="1"/>
</dbReference>
<evidence type="ECO:0000256" key="6">
    <source>
        <dbReference type="SAM" id="Phobius"/>
    </source>
</evidence>
<gene>
    <name evidence="8" type="ORF">E2C04_03895</name>
</gene>
<reference evidence="8 9" key="1">
    <citation type="journal article" date="2008" name="Int. J. Syst. Evol. Microbiol.">
        <title>Nocardioides daphniae sp. nov., isolated from Daphnia cucullata (Crustacea: Cladocera).</title>
        <authorList>
            <person name="Toth E.M."/>
            <person name="Keki Z."/>
            <person name="Homonnay Z.G."/>
            <person name="Borsodi A.K."/>
            <person name="Marialigeti K."/>
            <person name="Schumann P."/>
        </authorList>
    </citation>
    <scope>NUCLEOTIDE SEQUENCE [LARGE SCALE GENOMIC DNA]</scope>
    <source>
        <strain evidence="8 9">JCM 16608</strain>
    </source>
</reference>
<feature type="transmembrane region" description="Helical" evidence="6">
    <location>
        <begin position="245"/>
        <end position="262"/>
    </location>
</feature>
<feature type="transmembrane region" description="Helical" evidence="6">
    <location>
        <begin position="378"/>
        <end position="398"/>
    </location>
</feature>
<dbReference type="RefSeq" id="WP_135831618.1">
    <property type="nucleotide sequence ID" value="NZ_BMCK01000001.1"/>
</dbReference>
<dbReference type="PANTHER" id="PTHR37422">
    <property type="entry name" value="TEICHURONIC ACID BIOSYNTHESIS PROTEIN TUAE"/>
    <property type="match status" value="1"/>
</dbReference>
<comment type="subcellular location">
    <subcellularLocation>
        <location evidence="1">Membrane</location>
        <topology evidence="1">Multi-pass membrane protein</topology>
    </subcellularLocation>
</comment>
<evidence type="ECO:0000259" key="7">
    <source>
        <dbReference type="Pfam" id="PF04932"/>
    </source>
</evidence>
<dbReference type="InterPro" id="IPR051533">
    <property type="entry name" value="WaaL-like"/>
</dbReference>
<organism evidence="8 9">
    <name type="scientific">Nocardioides daphniae</name>
    <dbReference type="NCBI Taxonomy" id="402297"/>
    <lineage>
        <taxon>Bacteria</taxon>
        <taxon>Bacillati</taxon>
        <taxon>Actinomycetota</taxon>
        <taxon>Actinomycetes</taxon>
        <taxon>Propionibacteriales</taxon>
        <taxon>Nocardioidaceae</taxon>
        <taxon>Nocardioides</taxon>
    </lineage>
</organism>
<dbReference type="GO" id="GO:0016020">
    <property type="term" value="C:membrane"/>
    <property type="evidence" value="ECO:0007669"/>
    <property type="project" value="UniProtKB-SubCell"/>
</dbReference>
<dbReference type="EMBL" id="CP038462">
    <property type="protein sequence ID" value="QCC76569.1"/>
    <property type="molecule type" value="Genomic_DNA"/>
</dbReference>
<dbReference type="InterPro" id="IPR007016">
    <property type="entry name" value="O-antigen_ligase-rel_domated"/>
</dbReference>
<protein>
    <recommendedName>
        <fullName evidence="7">O-antigen ligase-related domain-containing protein</fullName>
    </recommendedName>
</protein>
<proteinExistence type="predicted"/>
<dbReference type="Proteomes" id="UP000297025">
    <property type="component" value="Chromosome"/>
</dbReference>
<feature type="transmembrane region" description="Helical" evidence="6">
    <location>
        <begin position="124"/>
        <end position="144"/>
    </location>
</feature>
<evidence type="ECO:0000256" key="4">
    <source>
        <dbReference type="ARBA" id="ARBA00023136"/>
    </source>
</evidence>
<feature type="transmembrane region" description="Helical" evidence="6">
    <location>
        <begin position="222"/>
        <end position="239"/>
    </location>
</feature>
<dbReference type="AlphaFoldDB" id="A0A4P7UC69"/>
<feature type="transmembrane region" description="Helical" evidence="6">
    <location>
        <begin position="269"/>
        <end position="286"/>
    </location>
</feature>
<evidence type="ECO:0000256" key="5">
    <source>
        <dbReference type="SAM" id="MobiDB-lite"/>
    </source>
</evidence>
<dbReference type="OrthoDB" id="3774626at2"/>
<evidence type="ECO:0000256" key="1">
    <source>
        <dbReference type="ARBA" id="ARBA00004141"/>
    </source>
</evidence>
<dbReference type="KEGG" id="ndp:E2C04_03895"/>
<evidence type="ECO:0000256" key="2">
    <source>
        <dbReference type="ARBA" id="ARBA00022692"/>
    </source>
</evidence>
<feature type="domain" description="O-antigen ligase-related" evidence="7">
    <location>
        <begin position="232"/>
        <end position="336"/>
    </location>
</feature>
<accession>A0A4P7UC69</accession>
<evidence type="ECO:0000256" key="3">
    <source>
        <dbReference type="ARBA" id="ARBA00022989"/>
    </source>
</evidence>
<feature type="transmembrane region" description="Helical" evidence="6">
    <location>
        <begin position="344"/>
        <end position="366"/>
    </location>
</feature>
<evidence type="ECO:0000313" key="8">
    <source>
        <dbReference type="EMBL" id="QCC76569.1"/>
    </source>
</evidence>